<gene>
    <name evidence="1" type="ORF">EA656_00605</name>
</gene>
<reference evidence="1 2" key="1">
    <citation type="submission" date="2019-02" db="EMBL/GenBank/DDBJ databases">
        <title>WGS of Pseudoxanthomonas species novum from clinical isolates.</title>
        <authorList>
            <person name="Bernier A.-M."/>
            <person name="Bernard K."/>
            <person name="Vachon A."/>
        </authorList>
    </citation>
    <scope>NUCLEOTIDE SEQUENCE [LARGE SCALE GENOMIC DNA]</scope>
    <source>
        <strain evidence="1 2">NML140781</strain>
    </source>
</reference>
<proteinExistence type="predicted"/>
<dbReference type="EMBL" id="SHMF01000001">
    <property type="protein sequence ID" value="TAA37214.1"/>
    <property type="molecule type" value="Genomic_DNA"/>
</dbReference>
<evidence type="ECO:0000313" key="2">
    <source>
        <dbReference type="Proteomes" id="UP000292087"/>
    </source>
</evidence>
<dbReference type="Pfam" id="PF13957">
    <property type="entry name" value="YafO_toxin"/>
    <property type="match status" value="1"/>
</dbReference>
<comment type="caution">
    <text evidence="1">The sequence shown here is derived from an EMBL/GenBank/DDBJ whole genome shotgun (WGS) entry which is preliminary data.</text>
</comment>
<dbReference type="AlphaFoldDB" id="A0A4Q8LZQ4"/>
<dbReference type="InterPro" id="IPR020353">
    <property type="entry name" value="Toxin_YafO"/>
</dbReference>
<dbReference type="Proteomes" id="UP000292087">
    <property type="component" value="Unassembled WGS sequence"/>
</dbReference>
<evidence type="ECO:0000313" key="1">
    <source>
        <dbReference type="EMBL" id="TAA37214.1"/>
    </source>
</evidence>
<organism evidence="1 2">
    <name type="scientific">Pseudoxanthomonas winnipegensis</name>
    <dbReference type="NCBI Taxonomy" id="2480810"/>
    <lineage>
        <taxon>Bacteria</taxon>
        <taxon>Pseudomonadati</taxon>
        <taxon>Pseudomonadota</taxon>
        <taxon>Gammaproteobacteria</taxon>
        <taxon>Lysobacterales</taxon>
        <taxon>Lysobacteraceae</taxon>
        <taxon>Pseudoxanthomonas</taxon>
    </lineage>
</organism>
<accession>A0A4Q8LZQ4</accession>
<protein>
    <submittedName>
        <fullName evidence="1">Uncharacterized protein</fullName>
    </submittedName>
</protein>
<dbReference type="RefSeq" id="WP_130522247.1">
    <property type="nucleotide sequence ID" value="NZ_SHLZ01000001.1"/>
</dbReference>
<name>A0A4Q8LZQ4_9GAMM</name>
<sequence>MSVVSMTSALCRQLAALKIDPTSFAELFAKWKTGWPREEYEFELFGKDGAYVNPRVDGAQYVLRHVHLQPPRGRSRRDWDRAFVRRGRKTSDRHLVYVTDSRRGHLLIFVLEEPYGHSVALMSNKDDKEAMEKFAIVAENFIIDGHVP</sequence>